<dbReference type="Proteomes" id="UP001500909">
    <property type="component" value="Unassembled WGS sequence"/>
</dbReference>
<protein>
    <recommendedName>
        <fullName evidence="2">AAA+ ATPase domain-containing protein</fullName>
    </recommendedName>
</protein>
<feature type="compositionally biased region" description="Polar residues" evidence="1">
    <location>
        <begin position="369"/>
        <end position="388"/>
    </location>
</feature>
<comment type="caution">
    <text evidence="3">The sequence shown here is derived from an EMBL/GenBank/DDBJ whole genome shotgun (WGS) entry which is preliminary data.</text>
</comment>
<reference evidence="3 4" key="1">
    <citation type="journal article" date="2019" name="Int. J. Syst. Evol. Microbiol.">
        <title>The Global Catalogue of Microorganisms (GCM) 10K type strain sequencing project: providing services to taxonomists for standard genome sequencing and annotation.</title>
        <authorList>
            <consortium name="The Broad Institute Genomics Platform"/>
            <consortium name="The Broad Institute Genome Sequencing Center for Infectious Disease"/>
            <person name="Wu L."/>
            <person name="Ma J."/>
        </authorList>
    </citation>
    <scope>NUCLEOTIDE SEQUENCE [LARGE SCALE GENOMIC DNA]</scope>
    <source>
        <strain evidence="3 4">JCM 4805</strain>
    </source>
</reference>
<feature type="region of interest" description="Disordered" evidence="1">
    <location>
        <begin position="367"/>
        <end position="402"/>
    </location>
</feature>
<dbReference type="RefSeq" id="WP_346100397.1">
    <property type="nucleotide sequence ID" value="NZ_BAAABY010000070.1"/>
</dbReference>
<evidence type="ECO:0000313" key="3">
    <source>
        <dbReference type="EMBL" id="GAA0500730.1"/>
    </source>
</evidence>
<dbReference type="InterPro" id="IPR003593">
    <property type="entry name" value="AAA+_ATPase"/>
</dbReference>
<accession>A0ABN1BLN8</accession>
<evidence type="ECO:0000259" key="2">
    <source>
        <dbReference type="SMART" id="SM00382"/>
    </source>
</evidence>
<sequence length="477" mass="50671">MAYANQAPANAGGPTSHTPMLDDLDFEDAVRAAEKARIALTGPSGSGKTYTALSLATGMIPEGGTIGVIDTERGSASKYAGLFTFKTMKLPSYEPQALIRALAIAASRGIDVVIIDSLTHFWSGRGGALAQVDAKTEASRSKNAFTSGWKDVTPLLLDMLDAILSYPGHVIGTMRVKTEWVIQENDRGKKEPTKVGTKLDQRDGMDYEFDLVGAMDQAHVLTVDKSRYPTIEVGSTHASPDFSFGRAIADWLDDGDGSAPGVLDYAAAAIEAGNSHQDLLRLFTEVENRGLLGAAVLDMNRTAVSLGKLIKMMGTAALVREGKQTVQELRSLYANLEQAGRIKDLVPGMDGQPIAIGELIKYTAEDKTAQASAGTGQPEATPSPQQNERAGEGADASSTGPATDHLARLQAQANSCWNGPENALALSEIILDAEKHGVADSEVKLKDGRVVTFRELLNGRISELQRQAEQGAEPHAA</sequence>
<organism evidence="3 4">
    <name type="scientific">Streptomyces olivaceiscleroticus</name>
    <dbReference type="NCBI Taxonomy" id="68245"/>
    <lineage>
        <taxon>Bacteria</taxon>
        <taxon>Bacillati</taxon>
        <taxon>Actinomycetota</taxon>
        <taxon>Actinomycetes</taxon>
        <taxon>Kitasatosporales</taxon>
        <taxon>Streptomycetaceae</taxon>
        <taxon>Streptomyces</taxon>
    </lineage>
</organism>
<dbReference type="InterPro" id="IPR027417">
    <property type="entry name" value="P-loop_NTPase"/>
</dbReference>
<dbReference type="EMBL" id="BAAABY010000070">
    <property type="protein sequence ID" value="GAA0500730.1"/>
    <property type="molecule type" value="Genomic_DNA"/>
</dbReference>
<dbReference type="Gene3D" id="3.40.50.300">
    <property type="entry name" value="P-loop containing nucleotide triphosphate hydrolases"/>
    <property type="match status" value="1"/>
</dbReference>
<dbReference type="SUPFAM" id="SSF52540">
    <property type="entry name" value="P-loop containing nucleoside triphosphate hydrolases"/>
    <property type="match status" value="1"/>
</dbReference>
<gene>
    <name evidence="3" type="ORF">GCM10010361_77740</name>
</gene>
<feature type="domain" description="AAA+ ATPase" evidence="2">
    <location>
        <begin position="34"/>
        <end position="197"/>
    </location>
</feature>
<name>A0ABN1BLN8_9ACTN</name>
<keyword evidence="4" id="KW-1185">Reference proteome</keyword>
<evidence type="ECO:0000313" key="4">
    <source>
        <dbReference type="Proteomes" id="UP001500909"/>
    </source>
</evidence>
<proteinExistence type="predicted"/>
<evidence type="ECO:0000256" key="1">
    <source>
        <dbReference type="SAM" id="MobiDB-lite"/>
    </source>
</evidence>
<feature type="region of interest" description="Disordered" evidence="1">
    <location>
        <begin position="1"/>
        <end position="20"/>
    </location>
</feature>
<dbReference type="SMART" id="SM00382">
    <property type="entry name" value="AAA"/>
    <property type="match status" value="1"/>
</dbReference>
<dbReference type="Pfam" id="PF13479">
    <property type="entry name" value="AAA_24"/>
    <property type="match status" value="1"/>
</dbReference>